<evidence type="ECO:0000313" key="1">
    <source>
        <dbReference type="EMBL" id="MEQ2210234.1"/>
    </source>
</evidence>
<evidence type="ECO:0000313" key="2">
    <source>
        <dbReference type="Proteomes" id="UP001434883"/>
    </source>
</evidence>
<protein>
    <submittedName>
        <fullName evidence="1">Uncharacterized protein</fullName>
    </submittedName>
</protein>
<reference evidence="1 2" key="1">
    <citation type="submission" date="2021-06" db="EMBL/GenBank/DDBJ databases">
        <authorList>
            <person name="Palmer J.M."/>
        </authorList>
    </citation>
    <scope>NUCLEOTIDE SEQUENCE [LARGE SCALE GENOMIC DNA]</scope>
    <source>
        <strain evidence="1 2">XC_2019</strain>
        <tissue evidence="1">Muscle</tissue>
    </source>
</reference>
<keyword evidence="2" id="KW-1185">Reference proteome</keyword>
<organism evidence="1 2">
    <name type="scientific">Xenoophorus captivus</name>
    <dbReference type="NCBI Taxonomy" id="1517983"/>
    <lineage>
        <taxon>Eukaryota</taxon>
        <taxon>Metazoa</taxon>
        <taxon>Chordata</taxon>
        <taxon>Craniata</taxon>
        <taxon>Vertebrata</taxon>
        <taxon>Euteleostomi</taxon>
        <taxon>Actinopterygii</taxon>
        <taxon>Neopterygii</taxon>
        <taxon>Teleostei</taxon>
        <taxon>Neoteleostei</taxon>
        <taxon>Acanthomorphata</taxon>
        <taxon>Ovalentaria</taxon>
        <taxon>Atherinomorphae</taxon>
        <taxon>Cyprinodontiformes</taxon>
        <taxon>Goodeidae</taxon>
        <taxon>Xenoophorus</taxon>
    </lineage>
</organism>
<dbReference type="Proteomes" id="UP001434883">
    <property type="component" value="Unassembled WGS sequence"/>
</dbReference>
<dbReference type="EMBL" id="JAHRIN010052668">
    <property type="protein sequence ID" value="MEQ2210234.1"/>
    <property type="molecule type" value="Genomic_DNA"/>
</dbReference>
<accession>A0ABV0RPW4</accession>
<name>A0ABV0RPW4_9TELE</name>
<comment type="caution">
    <text evidence="1">The sequence shown here is derived from an EMBL/GenBank/DDBJ whole genome shotgun (WGS) entry which is preliminary data.</text>
</comment>
<gene>
    <name evidence="1" type="ORF">XENOCAPTIV_010263</name>
</gene>
<proteinExistence type="predicted"/>
<sequence length="83" mass="9076">MVHAVGRLDPDILGHLVVAGAVRSDVAVLGHILLVRQLHGKAVPLLERFAPSADQFHWVHVRDVAERTTGDRAFALADSEDYT</sequence>